<protein>
    <recommendedName>
        <fullName evidence="3">Inner spore coat protein D</fullName>
    </recommendedName>
</protein>
<proteinExistence type="predicted"/>
<evidence type="ECO:0008006" key="3">
    <source>
        <dbReference type="Google" id="ProtNLM"/>
    </source>
</evidence>
<dbReference type="Pfam" id="PF11122">
    <property type="entry name" value="Spore-coat_CotD"/>
    <property type="match status" value="1"/>
</dbReference>
<dbReference type="Proteomes" id="UP000322997">
    <property type="component" value="Unassembled WGS sequence"/>
</dbReference>
<dbReference type="AlphaFoldDB" id="A0A5D4S067"/>
<comment type="caution">
    <text evidence="1">The sequence shown here is derived from an EMBL/GenBank/DDBJ whole genome shotgun (WGS) entry which is preliminary data.</text>
</comment>
<reference evidence="1 2" key="1">
    <citation type="submission" date="2019-08" db="EMBL/GenBank/DDBJ databases">
        <title>Bacillus genomes from the desert of Cuatro Cienegas, Coahuila.</title>
        <authorList>
            <person name="Olmedo-Alvarez G."/>
        </authorList>
    </citation>
    <scope>NUCLEOTIDE SEQUENCE [LARGE SCALE GENOMIC DNA]</scope>
    <source>
        <strain evidence="1 2">CH108_3D</strain>
    </source>
</reference>
<dbReference type="EMBL" id="VTEQ01000001">
    <property type="protein sequence ID" value="TYS56021.1"/>
    <property type="molecule type" value="Genomic_DNA"/>
</dbReference>
<organism evidence="1 2">
    <name type="scientific">Rossellomorea marisflavi</name>
    <dbReference type="NCBI Taxonomy" id="189381"/>
    <lineage>
        <taxon>Bacteria</taxon>
        <taxon>Bacillati</taxon>
        <taxon>Bacillota</taxon>
        <taxon>Bacilli</taxon>
        <taxon>Bacillales</taxon>
        <taxon>Bacillaceae</taxon>
        <taxon>Rossellomorea</taxon>
    </lineage>
</organism>
<accession>A0A5D4S067</accession>
<dbReference type="InterPro" id="IPR020108">
    <property type="entry name" value="Spore_coat_CotD"/>
</dbReference>
<evidence type="ECO:0000313" key="1">
    <source>
        <dbReference type="EMBL" id="TYS56021.1"/>
    </source>
</evidence>
<name>A0A5D4S067_9BACI</name>
<sequence length="122" mass="14313">MGNYQHNRRVSPDRDEVIVNPTQRVVNTRTKTRTVKNIHPTEIINVNRTIIRNENYYPVRTRGVNETVVENYDCGRDVNRPDCRRVSPGSGWVRPANDDRDRYDGGGHRCGNRNRRCGCRWF</sequence>
<gene>
    <name evidence="1" type="ORF">FZC83_00120</name>
</gene>
<evidence type="ECO:0000313" key="2">
    <source>
        <dbReference type="Proteomes" id="UP000322997"/>
    </source>
</evidence>
<dbReference type="RefSeq" id="WP_148984221.1">
    <property type="nucleotide sequence ID" value="NZ_JBNILK010000001.1"/>
</dbReference>